<evidence type="ECO:0000256" key="20">
    <source>
        <dbReference type="RuleBase" id="RU291113"/>
    </source>
</evidence>
<feature type="compositionally biased region" description="Basic and acidic residues" evidence="22">
    <location>
        <begin position="42"/>
        <end position="51"/>
    </location>
</feature>
<dbReference type="PANTHER" id="PTHR45846">
    <property type="entry name" value="TRNA-DIHYDROURIDINE(47) SYNTHASE [NAD(P)(+)]-LIKE"/>
    <property type="match status" value="1"/>
</dbReference>
<dbReference type="InterPro" id="IPR035587">
    <property type="entry name" value="DUS-like_FMN-bd"/>
</dbReference>
<dbReference type="PROSITE" id="PS50103">
    <property type="entry name" value="ZF_C3H1"/>
    <property type="match status" value="1"/>
</dbReference>
<comment type="similarity">
    <text evidence="20">Belongs to the dus family. Dus3 subfamily.</text>
</comment>
<keyword evidence="8 19" id="KW-0479">Metal-binding</keyword>
<dbReference type="SUPFAM" id="SSF51395">
    <property type="entry name" value="FMN-linked oxidoreductases"/>
    <property type="match status" value="1"/>
</dbReference>
<feature type="compositionally biased region" description="Low complexity" evidence="22">
    <location>
        <begin position="867"/>
        <end position="876"/>
    </location>
</feature>
<evidence type="ECO:0000256" key="16">
    <source>
        <dbReference type="ARBA" id="ARBA00048342"/>
    </source>
</evidence>
<keyword evidence="12 20" id="KW-0521">NADP</keyword>
<comment type="catalytic activity">
    <reaction evidence="15">
        <text>5,6-dihydrouridine(47) in tRNA + NAD(+) = uridine(47) in tRNA + NADH + H(+)</text>
        <dbReference type="Rhea" id="RHEA:53364"/>
        <dbReference type="Rhea" id="RHEA-COMP:13539"/>
        <dbReference type="Rhea" id="RHEA-COMP:13540"/>
        <dbReference type="ChEBI" id="CHEBI:15378"/>
        <dbReference type="ChEBI" id="CHEBI:57540"/>
        <dbReference type="ChEBI" id="CHEBI:57945"/>
        <dbReference type="ChEBI" id="CHEBI:65315"/>
        <dbReference type="ChEBI" id="CHEBI:74443"/>
        <dbReference type="EC" id="1.3.1.89"/>
    </reaction>
    <physiologicalReaction direction="right-to-left" evidence="15">
        <dbReference type="Rhea" id="RHEA:53366"/>
    </physiologicalReaction>
</comment>
<feature type="compositionally biased region" description="Basic residues" evidence="22">
    <location>
        <begin position="52"/>
        <end position="61"/>
    </location>
</feature>
<evidence type="ECO:0000256" key="19">
    <source>
        <dbReference type="PROSITE-ProRule" id="PRU00723"/>
    </source>
</evidence>
<evidence type="ECO:0000256" key="15">
    <source>
        <dbReference type="ARBA" id="ARBA00048266"/>
    </source>
</evidence>
<keyword evidence="6" id="KW-0507">mRNA processing</keyword>
<evidence type="ECO:0000256" key="17">
    <source>
        <dbReference type="ARBA" id="ARBA00049447"/>
    </source>
</evidence>
<feature type="region of interest" description="Disordered" evidence="22">
    <location>
        <begin position="862"/>
        <end position="899"/>
    </location>
</feature>
<dbReference type="InterPro" id="IPR000571">
    <property type="entry name" value="Znf_CCCH"/>
</dbReference>
<dbReference type="FunFam" id="3.20.20.70:FF:000067">
    <property type="entry name" value="tRNA-dihydrouridine(47) synthase [NAD(P)(+)]"/>
    <property type="match status" value="1"/>
</dbReference>
<dbReference type="InterPro" id="IPR018517">
    <property type="entry name" value="tRNA_hU_synthase_CS"/>
</dbReference>
<keyword evidence="7 20" id="KW-0819">tRNA processing</keyword>
<organism evidence="24 25">
    <name type="scientific">Funneliformis geosporum</name>
    <dbReference type="NCBI Taxonomy" id="1117311"/>
    <lineage>
        <taxon>Eukaryota</taxon>
        <taxon>Fungi</taxon>
        <taxon>Fungi incertae sedis</taxon>
        <taxon>Mucoromycota</taxon>
        <taxon>Glomeromycotina</taxon>
        <taxon>Glomeromycetes</taxon>
        <taxon>Glomerales</taxon>
        <taxon>Glomeraceae</taxon>
        <taxon>Funneliformis</taxon>
    </lineage>
</organism>
<dbReference type="Pfam" id="PF01207">
    <property type="entry name" value="Dus"/>
    <property type="match status" value="1"/>
</dbReference>
<evidence type="ECO:0000256" key="7">
    <source>
        <dbReference type="ARBA" id="ARBA00022694"/>
    </source>
</evidence>
<comment type="function">
    <text evidence="20">Catalyzes the synthesis of dihydrouridine, a modified base found in the D-loop of most tRNAs. Specifically modifies U47 in cytoplasmic tRNAs.</text>
</comment>
<evidence type="ECO:0000256" key="3">
    <source>
        <dbReference type="ARBA" id="ARBA00022143"/>
    </source>
</evidence>
<dbReference type="PANTHER" id="PTHR45846:SF1">
    <property type="entry name" value="TRNA-DIHYDROURIDINE(47) SYNTHASE [NAD(P)(+)]-LIKE"/>
    <property type="match status" value="1"/>
</dbReference>
<keyword evidence="21" id="KW-0175">Coiled coil</keyword>
<comment type="cofactor">
    <cofactor evidence="1 20">
        <name>FMN</name>
        <dbReference type="ChEBI" id="CHEBI:58210"/>
    </cofactor>
</comment>
<feature type="zinc finger region" description="C3H1-type" evidence="19">
    <location>
        <begin position="112"/>
        <end position="137"/>
    </location>
</feature>
<evidence type="ECO:0000256" key="14">
    <source>
        <dbReference type="ARBA" id="ARBA00023027"/>
    </source>
</evidence>
<dbReference type="OrthoDB" id="259935at2759"/>
<evidence type="ECO:0000256" key="4">
    <source>
        <dbReference type="ARBA" id="ARBA00022630"/>
    </source>
</evidence>
<dbReference type="GO" id="GO:0003723">
    <property type="term" value="F:RNA binding"/>
    <property type="evidence" value="ECO:0007669"/>
    <property type="project" value="TreeGrafter"/>
</dbReference>
<dbReference type="PROSITE" id="PS01136">
    <property type="entry name" value="UPF0034"/>
    <property type="match status" value="1"/>
</dbReference>
<feature type="region of interest" description="Disordered" evidence="22">
    <location>
        <begin position="28"/>
        <end position="66"/>
    </location>
</feature>
<dbReference type="GO" id="GO:0006397">
    <property type="term" value="P:mRNA processing"/>
    <property type="evidence" value="ECO:0007669"/>
    <property type="project" value="UniProtKB-KW"/>
</dbReference>
<sequence length="1012" mass="117135">MNADNLSKRRGIAPVKAEFIIRKQEVECEESVAQPVFGDEGENSRNEDPVKKKPRVTRKRGQNKERANKTFAEPIRLCHKTSLNEQCVNDLCKYSHDLEAFLKIKGEDLGDRCVNFERFGKCRFGYKCRYLKAHLSPDGKLIENEEASSRILVEEKNNQSINIQKQLRTHTYKFPRADEYLAEMRQEIEQQKNLEKANRQARLNLDVKLNQPSEEIQDKVEDTNESNILKIESPDEIIDSKEEITNERKKRKIEHNDSNSEEKGNIEESIDTKSKEDIKIEEFIESPDVPLRMCEKKKITFKNKLYLAPLTTVGNLPFRRICKEFGADITCGEMAMAINLLQGQQSEWALLKRHISEDCFGVQICGAKADHLVRCAELLNNEIEAEFVDVNLGCPIDLIFNKGCGSKLLMHDGRLGKILKGLNKVMDIPVTVKLRTGILDNSPLAHKLVPKFRNWGVAMATLHGRSRQQRYTKFADWDYISEVALQANEMAFFGNGDVMGYEDYYHHVEKDHVDGIMIGRGALIKPWIFDEIKSKRHYDISSKERFDILKRFCDYGMEHWGSDTIGINSTRRFLCEWMSFLYRYIPVGLLEVLPQRINERPPIFHGRDELETLMASPNSKDWVKISEMLLGPAPDSFSFVPKHAANSYEVTLKTSKLLIQLIFNILTFHKSFCYSGNRVMEAAECDGANTVEEENIEWVHGSSLPPPAKQPYAFKIAIKIPIKQIYFNSKSRSINSDIDGKMFLFLHEKSQEVSICLNNMKDEILFGIGAVKEFKITIDYSINFRFKSDFVKSYYSHPEGYPYKYKGNTKDNDPTGGKLTGISWISLKPIGTDIKHFNLVESTVKKMIQQAKYPRDDDVVIRRRNNDNYNNSRPPNGRNKVHTMTQNNPPSGPTSDPQDVMPVCYNKPIRKRDMYVVCVCPSHKRAIIYSSEGIFSHFQFIIKQRFGWKWDKMWYKNKSGVWTELSNEEVWVIVKKQVVDKAIPRIERWRNYYFFLKISKPKIIDYHGNLND</sequence>
<dbReference type="AlphaFoldDB" id="A0A9W4SJ71"/>
<feature type="compositionally biased region" description="Polar residues" evidence="22">
    <location>
        <begin position="882"/>
        <end position="897"/>
    </location>
</feature>
<keyword evidence="4 20" id="KW-0285">Flavoprotein</keyword>
<dbReference type="InterPro" id="IPR013785">
    <property type="entry name" value="Aldolase_TIM"/>
</dbReference>
<keyword evidence="5 20" id="KW-0288">FMN</keyword>
<evidence type="ECO:0000256" key="12">
    <source>
        <dbReference type="ARBA" id="ARBA00022857"/>
    </source>
</evidence>
<feature type="domain" description="C3H1-type" evidence="23">
    <location>
        <begin position="112"/>
        <end position="137"/>
    </location>
</feature>
<evidence type="ECO:0000256" key="9">
    <source>
        <dbReference type="ARBA" id="ARBA00022737"/>
    </source>
</evidence>
<dbReference type="Proteomes" id="UP001153678">
    <property type="component" value="Unassembled WGS sequence"/>
</dbReference>
<accession>A0A9W4SJ71</accession>
<comment type="catalytic activity">
    <reaction evidence="16">
        <text>a 5,6-dihydrouridine in mRNA + NAD(+) = a uridine in mRNA + NADH + H(+)</text>
        <dbReference type="Rhea" id="RHEA:69851"/>
        <dbReference type="Rhea" id="RHEA-COMP:14658"/>
        <dbReference type="Rhea" id="RHEA-COMP:17789"/>
        <dbReference type="ChEBI" id="CHEBI:15378"/>
        <dbReference type="ChEBI" id="CHEBI:57540"/>
        <dbReference type="ChEBI" id="CHEBI:57945"/>
        <dbReference type="ChEBI" id="CHEBI:65315"/>
        <dbReference type="ChEBI" id="CHEBI:74443"/>
    </reaction>
    <physiologicalReaction direction="right-to-left" evidence="16">
        <dbReference type="Rhea" id="RHEA:69853"/>
    </physiologicalReaction>
</comment>
<evidence type="ECO:0000256" key="5">
    <source>
        <dbReference type="ARBA" id="ARBA00022643"/>
    </source>
</evidence>
<evidence type="ECO:0000256" key="6">
    <source>
        <dbReference type="ARBA" id="ARBA00022664"/>
    </source>
</evidence>
<protein>
    <recommendedName>
        <fullName evidence="3 20">tRNA-dihydrouridine(47) synthase [NAD(P)(+)]</fullName>
        <ecNumber evidence="2 20">1.3.1.89</ecNumber>
    </recommendedName>
    <alternativeName>
        <fullName evidence="20">tRNA-dihydrouridine synthase 3</fullName>
    </alternativeName>
</protein>
<evidence type="ECO:0000256" key="8">
    <source>
        <dbReference type="ARBA" id="ARBA00022723"/>
    </source>
</evidence>
<dbReference type="GO" id="GO:0102265">
    <property type="term" value="F:tRNA-dihydrouridine47 synthase activity"/>
    <property type="evidence" value="ECO:0007669"/>
    <property type="project" value="UniProtKB-EC"/>
</dbReference>
<evidence type="ECO:0000256" key="21">
    <source>
        <dbReference type="SAM" id="Coils"/>
    </source>
</evidence>
<keyword evidence="10 19" id="KW-0863">Zinc-finger</keyword>
<evidence type="ECO:0000256" key="22">
    <source>
        <dbReference type="SAM" id="MobiDB-lite"/>
    </source>
</evidence>
<keyword evidence="25" id="KW-1185">Reference proteome</keyword>
<feature type="region of interest" description="Disordered" evidence="22">
    <location>
        <begin position="241"/>
        <end position="271"/>
    </location>
</feature>
<evidence type="ECO:0000313" key="24">
    <source>
        <dbReference type="EMBL" id="CAI2168952.1"/>
    </source>
</evidence>
<keyword evidence="11 19" id="KW-0862">Zinc</keyword>
<comment type="catalytic activity">
    <reaction evidence="18">
        <text>5,6-dihydrouridine(47) in tRNA + NADP(+) = uridine(47) in tRNA + NADPH + H(+)</text>
        <dbReference type="Rhea" id="RHEA:53360"/>
        <dbReference type="Rhea" id="RHEA-COMP:13539"/>
        <dbReference type="Rhea" id="RHEA-COMP:13540"/>
        <dbReference type="ChEBI" id="CHEBI:15378"/>
        <dbReference type="ChEBI" id="CHEBI:57783"/>
        <dbReference type="ChEBI" id="CHEBI:58349"/>
        <dbReference type="ChEBI" id="CHEBI:65315"/>
        <dbReference type="ChEBI" id="CHEBI:74443"/>
        <dbReference type="EC" id="1.3.1.89"/>
    </reaction>
    <physiologicalReaction direction="right-to-left" evidence="18">
        <dbReference type="Rhea" id="RHEA:53362"/>
    </physiologicalReaction>
</comment>
<dbReference type="CDD" id="cd02801">
    <property type="entry name" value="DUS_like_FMN"/>
    <property type="match status" value="1"/>
</dbReference>
<evidence type="ECO:0000256" key="2">
    <source>
        <dbReference type="ARBA" id="ARBA00012376"/>
    </source>
</evidence>
<evidence type="ECO:0000256" key="10">
    <source>
        <dbReference type="ARBA" id="ARBA00022771"/>
    </source>
</evidence>
<comment type="caution">
    <text evidence="24">The sequence shown here is derived from an EMBL/GenBank/DDBJ whole genome shotgun (WGS) entry which is preliminary data.</text>
</comment>
<feature type="coiled-coil region" evidence="21">
    <location>
        <begin position="177"/>
        <end position="211"/>
    </location>
</feature>
<keyword evidence="9" id="KW-0677">Repeat</keyword>
<dbReference type="GO" id="GO:0008270">
    <property type="term" value="F:zinc ion binding"/>
    <property type="evidence" value="ECO:0007669"/>
    <property type="project" value="UniProtKB-KW"/>
</dbReference>
<dbReference type="Gene3D" id="3.20.20.70">
    <property type="entry name" value="Aldolase class I"/>
    <property type="match status" value="1"/>
</dbReference>
<dbReference type="EMBL" id="CAMKVN010000538">
    <property type="protein sequence ID" value="CAI2168952.1"/>
    <property type="molecule type" value="Genomic_DNA"/>
</dbReference>
<proteinExistence type="inferred from homology"/>
<reference evidence="24" key="1">
    <citation type="submission" date="2022-08" db="EMBL/GenBank/DDBJ databases">
        <authorList>
            <person name="Kallberg Y."/>
            <person name="Tangrot J."/>
            <person name="Rosling A."/>
        </authorList>
    </citation>
    <scope>NUCLEOTIDE SEQUENCE</scope>
    <source>
        <strain evidence="24">Wild A</strain>
    </source>
</reference>
<dbReference type="GO" id="GO:0050660">
    <property type="term" value="F:flavin adenine dinucleotide binding"/>
    <property type="evidence" value="ECO:0007669"/>
    <property type="project" value="UniProtKB-UniRule"/>
</dbReference>
<name>A0A9W4SJ71_9GLOM</name>
<evidence type="ECO:0000256" key="1">
    <source>
        <dbReference type="ARBA" id="ARBA00001917"/>
    </source>
</evidence>
<evidence type="ECO:0000313" key="25">
    <source>
        <dbReference type="Proteomes" id="UP001153678"/>
    </source>
</evidence>
<evidence type="ECO:0000256" key="11">
    <source>
        <dbReference type="ARBA" id="ARBA00022833"/>
    </source>
</evidence>
<gene>
    <name evidence="24" type="ORF">FWILDA_LOCUS3838</name>
</gene>
<comment type="catalytic activity">
    <reaction evidence="17">
        <text>a 5,6-dihydrouridine in mRNA + NADP(+) = a uridine in mRNA + NADPH + H(+)</text>
        <dbReference type="Rhea" id="RHEA:69855"/>
        <dbReference type="Rhea" id="RHEA-COMP:14658"/>
        <dbReference type="Rhea" id="RHEA-COMP:17789"/>
        <dbReference type="ChEBI" id="CHEBI:15378"/>
        <dbReference type="ChEBI" id="CHEBI:57783"/>
        <dbReference type="ChEBI" id="CHEBI:58349"/>
        <dbReference type="ChEBI" id="CHEBI:65315"/>
        <dbReference type="ChEBI" id="CHEBI:74443"/>
    </reaction>
    <physiologicalReaction direction="right-to-left" evidence="17">
        <dbReference type="Rhea" id="RHEA:69857"/>
    </physiologicalReaction>
</comment>
<evidence type="ECO:0000256" key="13">
    <source>
        <dbReference type="ARBA" id="ARBA00023002"/>
    </source>
</evidence>
<feature type="compositionally biased region" description="Basic and acidic residues" evidence="22">
    <location>
        <begin position="254"/>
        <end position="271"/>
    </location>
</feature>
<keyword evidence="14 20" id="KW-0520">NAD</keyword>
<evidence type="ECO:0000256" key="18">
    <source>
        <dbReference type="ARBA" id="ARBA00049513"/>
    </source>
</evidence>
<dbReference type="Pfam" id="PF25585">
    <property type="entry name" value="zf-CCCH_DUS3L"/>
    <property type="match status" value="1"/>
</dbReference>
<keyword evidence="13 20" id="KW-0560">Oxidoreductase</keyword>
<evidence type="ECO:0000259" key="23">
    <source>
        <dbReference type="PROSITE" id="PS50103"/>
    </source>
</evidence>
<dbReference type="EC" id="1.3.1.89" evidence="2 20"/>